<dbReference type="AlphaFoldDB" id="A0A0J1K7B1"/>
<dbReference type="OrthoDB" id="9795626at2"/>
<proteinExistence type="predicted"/>
<name>A0A0J1K7B1_9GAMM</name>
<evidence type="ECO:0000259" key="2">
    <source>
        <dbReference type="Pfam" id="PF13476"/>
    </source>
</evidence>
<sequence>MKLLSLDIEKFMTIGEAKVSLSDRGLVLIQGRNEDDSSAESNGAGKSTLLNALCWVLYGETAHGLKADQVVNRKSGKGTRVCATVEDDGKRYSIVRHRKHPTGKNHVQVFSEDGEITKGTDRLTQEMIVRLFGCSKDVFLASIYASQEGMADLPGMTDKNLKAIVEEAAGIDRLTRAYDIARDRHNTAATRLASEETKLESTADQLRSLVGEIKLLKDKVTEWDAQREERKANALKEAGRLDAEAAEYELSLDTDRSSEDIRAEIERVKATIAGADKHRDLEFDARGAVVSAESNKDRLSREYSSFVEAAKKAALDARGVADQVGKPCGECGKPYGAGDLDAVCSNHKKRAGDFVAKANELKPQIEAADKAIENAKANLEKVIAARPDTTAATEQISKLNNELLSVSRIEASAKVAKDRAKDARAQADSIARETNPYLSMISTKQERAKELRSSLGELKANVEVGRRNIKELAAAREVFSPKGVRNHILEAVTPFLNERTAHYLNALSDGAISAVWQTVELTKKGESKDKFGISVNNVYGADSFAGLSGGEKRKVRIATTLALQDLVASRATKNIELFVGDEIDDALDESGLERLMGILEEKAIERGTVMVISHNDLKSWIRQTITVVKKDGQSRMEEA</sequence>
<feature type="domain" description="Rad50/SbcC-type AAA" evidence="2">
    <location>
        <begin position="5"/>
        <end position="232"/>
    </location>
</feature>
<dbReference type="GO" id="GO:0016887">
    <property type="term" value="F:ATP hydrolysis activity"/>
    <property type="evidence" value="ECO:0007669"/>
    <property type="project" value="InterPro"/>
</dbReference>
<dbReference type="PANTHER" id="PTHR32114">
    <property type="entry name" value="ABC TRANSPORTER ABCH.3"/>
    <property type="match status" value="1"/>
</dbReference>
<dbReference type="STRING" id="320778.ABT57_06545"/>
<gene>
    <name evidence="3" type="ORF">ABT57_06545</name>
</gene>
<dbReference type="RefSeq" id="WP_047884390.1">
    <property type="nucleotide sequence ID" value="NZ_LDOU01000006.1"/>
</dbReference>
<dbReference type="InterPro" id="IPR038729">
    <property type="entry name" value="Rad50/SbcC_AAA"/>
</dbReference>
<protein>
    <recommendedName>
        <fullName evidence="2">Rad50/SbcC-type AAA domain-containing protein</fullName>
    </recommendedName>
</protein>
<evidence type="ECO:0000313" key="4">
    <source>
        <dbReference type="Proteomes" id="UP000035909"/>
    </source>
</evidence>
<accession>A0A0J1K7B1</accession>
<dbReference type="InterPro" id="IPR027417">
    <property type="entry name" value="P-loop_NTPase"/>
</dbReference>
<dbReference type="EMBL" id="LDOU01000006">
    <property type="protein sequence ID" value="KLV10227.1"/>
    <property type="molecule type" value="Genomic_DNA"/>
</dbReference>
<keyword evidence="1" id="KW-0175">Coiled coil</keyword>
<evidence type="ECO:0000313" key="3">
    <source>
        <dbReference type="EMBL" id="KLV10227.1"/>
    </source>
</evidence>
<evidence type="ECO:0000256" key="1">
    <source>
        <dbReference type="SAM" id="Coils"/>
    </source>
</evidence>
<dbReference type="Gene3D" id="3.40.50.300">
    <property type="entry name" value="P-loop containing nucleotide triphosphate hydrolases"/>
    <property type="match status" value="2"/>
</dbReference>
<dbReference type="Pfam" id="PF13476">
    <property type="entry name" value="AAA_23"/>
    <property type="match status" value="1"/>
</dbReference>
<comment type="caution">
    <text evidence="3">The sequence shown here is derived from an EMBL/GenBank/DDBJ whole genome shotgun (WGS) entry which is preliminary data.</text>
</comment>
<dbReference type="SUPFAM" id="SSF52540">
    <property type="entry name" value="P-loop containing nucleoside triphosphate hydrolases"/>
    <property type="match status" value="1"/>
</dbReference>
<dbReference type="Proteomes" id="UP000035909">
    <property type="component" value="Unassembled WGS sequence"/>
</dbReference>
<keyword evidence="4" id="KW-1185">Reference proteome</keyword>
<reference evidence="3 4" key="1">
    <citation type="submission" date="2015-05" db="EMBL/GenBank/DDBJ databases">
        <title>Photobacterium galathea sp. nov.</title>
        <authorList>
            <person name="Machado H."/>
            <person name="Gram L."/>
        </authorList>
    </citation>
    <scope>NUCLEOTIDE SEQUENCE [LARGE SCALE GENOMIC DNA]</scope>
    <source>
        <strain evidence="3 4">DSM 22954</strain>
    </source>
</reference>
<dbReference type="PANTHER" id="PTHR32114:SF2">
    <property type="entry name" value="ABC TRANSPORTER ABCH.3"/>
    <property type="match status" value="1"/>
</dbReference>
<organism evidence="3 4">
    <name type="scientific">Photobacterium ganghwense</name>
    <dbReference type="NCBI Taxonomy" id="320778"/>
    <lineage>
        <taxon>Bacteria</taxon>
        <taxon>Pseudomonadati</taxon>
        <taxon>Pseudomonadota</taxon>
        <taxon>Gammaproteobacteria</taxon>
        <taxon>Vibrionales</taxon>
        <taxon>Vibrionaceae</taxon>
        <taxon>Photobacterium</taxon>
    </lineage>
</organism>
<dbReference type="GO" id="GO:0006302">
    <property type="term" value="P:double-strand break repair"/>
    <property type="evidence" value="ECO:0007669"/>
    <property type="project" value="InterPro"/>
</dbReference>
<feature type="coiled-coil region" evidence="1">
    <location>
        <begin position="365"/>
        <end position="461"/>
    </location>
</feature>
<dbReference type="PATRIC" id="fig|320778.3.peg.1407"/>